<evidence type="ECO:0000256" key="5">
    <source>
        <dbReference type="ARBA" id="ARBA00022839"/>
    </source>
</evidence>
<accession>A0ABV9M1M9</accession>
<dbReference type="EMBL" id="JBHSGU010000029">
    <property type="protein sequence ID" value="MFC4701815.1"/>
    <property type="molecule type" value="Genomic_DNA"/>
</dbReference>
<keyword evidence="4 6" id="KW-0378">Hydrolase</keyword>
<dbReference type="RefSeq" id="WP_382410643.1">
    <property type="nucleotide sequence ID" value="NZ_JBHSGU010000029.1"/>
</dbReference>
<comment type="caution">
    <text evidence="7">The sequence shown here is derived from an EMBL/GenBank/DDBJ whole genome shotgun (WGS) entry which is preliminary data.</text>
</comment>
<evidence type="ECO:0000313" key="7">
    <source>
        <dbReference type="EMBL" id="MFC4701815.1"/>
    </source>
</evidence>
<dbReference type="NCBIfam" id="NF002139">
    <property type="entry name" value="PRK00977.1-3"/>
    <property type="match status" value="1"/>
</dbReference>
<organism evidence="7 8">
    <name type="scientific">Glaciecola siphonariae</name>
    <dbReference type="NCBI Taxonomy" id="521012"/>
    <lineage>
        <taxon>Bacteria</taxon>
        <taxon>Pseudomonadati</taxon>
        <taxon>Pseudomonadota</taxon>
        <taxon>Gammaproteobacteria</taxon>
        <taxon>Alteromonadales</taxon>
        <taxon>Alteromonadaceae</taxon>
        <taxon>Glaciecola</taxon>
    </lineage>
</organism>
<dbReference type="Proteomes" id="UP001595897">
    <property type="component" value="Unassembled WGS sequence"/>
</dbReference>
<comment type="subunit">
    <text evidence="6">Heterooligomer composed of large and small subunits.</text>
</comment>
<keyword evidence="8" id="KW-1185">Reference proteome</keyword>
<dbReference type="SUPFAM" id="SSF116842">
    <property type="entry name" value="XseB-like"/>
    <property type="match status" value="1"/>
</dbReference>
<dbReference type="InterPro" id="IPR037004">
    <property type="entry name" value="Exonuc_VII_ssu_sf"/>
</dbReference>
<evidence type="ECO:0000256" key="2">
    <source>
        <dbReference type="ARBA" id="ARBA00022490"/>
    </source>
</evidence>
<dbReference type="EC" id="3.1.11.6" evidence="6"/>
<reference evidence="8" key="1">
    <citation type="journal article" date="2019" name="Int. J. Syst. Evol. Microbiol.">
        <title>The Global Catalogue of Microorganisms (GCM) 10K type strain sequencing project: providing services to taxonomists for standard genome sequencing and annotation.</title>
        <authorList>
            <consortium name="The Broad Institute Genomics Platform"/>
            <consortium name="The Broad Institute Genome Sequencing Center for Infectious Disease"/>
            <person name="Wu L."/>
            <person name="Ma J."/>
        </authorList>
    </citation>
    <scope>NUCLEOTIDE SEQUENCE [LARGE SCALE GENOMIC DNA]</scope>
    <source>
        <strain evidence="8">KACC 12507</strain>
    </source>
</reference>
<dbReference type="Pfam" id="PF02609">
    <property type="entry name" value="Exonuc_VII_S"/>
    <property type="match status" value="1"/>
</dbReference>
<dbReference type="PIRSF" id="PIRSF006488">
    <property type="entry name" value="Exonuc_VII_S"/>
    <property type="match status" value="1"/>
</dbReference>
<proteinExistence type="inferred from homology"/>
<evidence type="ECO:0000256" key="6">
    <source>
        <dbReference type="HAMAP-Rule" id="MF_00337"/>
    </source>
</evidence>
<keyword evidence="5 6" id="KW-0269">Exonuclease</keyword>
<comment type="subcellular location">
    <subcellularLocation>
        <location evidence="6">Cytoplasm</location>
    </subcellularLocation>
</comment>
<name>A0ABV9M1M9_9ALTE</name>
<dbReference type="Gene3D" id="1.10.287.1040">
    <property type="entry name" value="Exonuclease VII, small subunit"/>
    <property type="match status" value="1"/>
</dbReference>
<evidence type="ECO:0000256" key="4">
    <source>
        <dbReference type="ARBA" id="ARBA00022801"/>
    </source>
</evidence>
<comment type="similarity">
    <text evidence="1 6">Belongs to the XseB family.</text>
</comment>
<dbReference type="InterPro" id="IPR003761">
    <property type="entry name" value="Exonuc_VII_S"/>
</dbReference>
<dbReference type="PANTHER" id="PTHR34137:SF1">
    <property type="entry name" value="EXODEOXYRIBONUCLEASE 7 SMALL SUBUNIT"/>
    <property type="match status" value="1"/>
</dbReference>
<keyword evidence="2 6" id="KW-0963">Cytoplasm</keyword>
<comment type="catalytic activity">
    <reaction evidence="6">
        <text>Exonucleolytic cleavage in either 5'- to 3'- or 3'- to 5'-direction to yield nucleoside 5'-phosphates.</text>
        <dbReference type="EC" id="3.1.11.6"/>
    </reaction>
</comment>
<evidence type="ECO:0000313" key="8">
    <source>
        <dbReference type="Proteomes" id="UP001595897"/>
    </source>
</evidence>
<dbReference type="NCBIfam" id="TIGR01280">
    <property type="entry name" value="xseB"/>
    <property type="match status" value="1"/>
</dbReference>
<sequence length="76" mass="8487">MSAEKLSFEQAMEELETIVTKMEQGDITLEASLQSFERGIALARRSQTLLEQAQQKVKILTQEGGAQTLEDFQAPD</sequence>
<comment type="function">
    <text evidence="6">Bidirectionally degrades single-stranded DNA into large acid-insoluble oligonucleotides, which are then degraded further into small acid-soluble oligonucleotides.</text>
</comment>
<gene>
    <name evidence="6" type="primary">xseB</name>
    <name evidence="7" type="ORF">ACFO4O_16825</name>
</gene>
<protein>
    <recommendedName>
        <fullName evidence="6">Exodeoxyribonuclease 7 small subunit</fullName>
        <ecNumber evidence="6">3.1.11.6</ecNumber>
    </recommendedName>
    <alternativeName>
        <fullName evidence="6">Exodeoxyribonuclease VII small subunit</fullName>
        <shortName evidence="6">Exonuclease VII small subunit</shortName>
    </alternativeName>
</protein>
<dbReference type="NCBIfam" id="NF002140">
    <property type="entry name" value="PRK00977.1-4"/>
    <property type="match status" value="1"/>
</dbReference>
<evidence type="ECO:0000256" key="1">
    <source>
        <dbReference type="ARBA" id="ARBA00009998"/>
    </source>
</evidence>
<evidence type="ECO:0000256" key="3">
    <source>
        <dbReference type="ARBA" id="ARBA00022722"/>
    </source>
</evidence>
<keyword evidence="3 6" id="KW-0540">Nuclease</keyword>
<dbReference type="PANTHER" id="PTHR34137">
    <property type="entry name" value="EXODEOXYRIBONUCLEASE 7 SMALL SUBUNIT"/>
    <property type="match status" value="1"/>
</dbReference>
<dbReference type="GO" id="GO:0008855">
    <property type="term" value="F:exodeoxyribonuclease VII activity"/>
    <property type="evidence" value="ECO:0007669"/>
    <property type="project" value="UniProtKB-EC"/>
</dbReference>
<dbReference type="HAMAP" id="MF_00337">
    <property type="entry name" value="Exonuc_7_S"/>
    <property type="match status" value="1"/>
</dbReference>